<gene>
    <name evidence="1" type="ORF">RhiXN_07166</name>
</gene>
<proteinExistence type="predicted"/>
<dbReference type="Proteomes" id="UP000650533">
    <property type="component" value="Chromosome 13"/>
</dbReference>
<dbReference type="GeneID" id="67029445"/>
<reference evidence="1" key="1">
    <citation type="submission" date="2020-05" db="EMBL/GenBank/DDBJ databases">
        <title>Evolutionary and genomic comparisons of hybrid uninucleate and nonhybrid Rhizoctonia fungi.</title>
        <authorList>
            <person name="Li C."/>
            <person name="Chen X."/>
        </authorList>
    </citation>
    <scope>NUCLEOTIDE SEQUENCE</scope>
    <source>
        <strain evidence="1">AG-1 IA</strain>
    </source>
</reference>
<organism evidence="1 2">
    <name type="scientific">Rhizoctonia solani</name>
    <dbReference type="NCBI Taxonomy" id="456999"/>
    <lineage>
        <taxon>Eukaryota</taxon>
        <taxon>Fungi</taxon>
        <taxon>Dikarya</taxon>
        <taxon>Basidiomycota</taxon>
        <taxon>Agaricomycotina</taxon>
        <taxon>Agaricomycetes</taxon>
        <taxon>Cantharellales</taxon>
        <taxon>Ceratobasidiaceae</taxon>
        <taxon>Rhizoctonia</taxon>
    </lineage>
</organism>
<evidence type="ECO:0000313" key="2">
    <source>
        <dbReference type="Proteomes" id="UP000650533"/>
    </source>
</evidence>
<dbReference type="EMBL" id="CP059670">
    <property type="protein sequence ID" value="QRW25217.1"/>
    <property type="molecule type" value="Genomic_DNA"/>
</dbReference>
<dbReference type="RefSeq" id="XP_043185454.1">
    <property type="nucleotide sequence ID" value="XM_043326982.1"/>
</dbReference>
<dbReference type="KEGG" id="rsx:RhiXN_07166"/>
<accession>A0A8H8P804</accession>
<sequence>MASCLRCPGEHEVASAHSVRTTRYMIFVSATPSPLELQQCNKDMGRRTVVVTALQLEGDVWQQLNDNTLLPEALDVGISPDDNVPALTGTHLGTSETGTLPLELVPAGPCDGGILQAEEEDDYDMCALCSSPQDDDYVLVEPEASLGSYQAHYQTSETG</sequence>
<protein>
    <submittedName>
        <fullName evidence="1">Uncharacterized protein</fullName>
    </submittedName>
</protein>
<name>A0A8H8P804_9AGAM</name>
<dbReference type="AlphaFoldDB" id="A0A8H8P804"/>
<evidence type="ECO:0000313" key="1">
    <source>
        <dbReference type="EMBL" id="QRW25217.1"/>
    </source>
</evidence>